<dbReference type="AlphaFoldDB" id="A0A917ZUN1"/>
<dbReference type="EMBL" id="BMMS01000021">
    <property type="protein sequence ID" value="GGO93905.1"/>
    <property type="molecule type" value="Genomic_DNA"/>
</dbReference>
<evidence type="ECO:0000313" key="2">
    <source>
        <dbReference type="Proteomes" id="UP000641932"/>
    </source>
</evidence>
<keyword evidence="2" id="KW-1185">Reference proteome</keyword>
<sequence>MAAKPIQGRTTADAGDQGVTVFLIGMRINSWWAVRDWVPVFLAMPAMLAELDREKGLGLLAVRRLYGPPRTLYMVQYWSSHEALLAYAADPGHHHRPAWQRFSRRMRGGRGRVGFWHETYVVPKGANEAVYVNMPPMGLGEAFGAVPVGRRGETAAARLNLDTLD</sequence>
<protein>
    <recommendedName>
        <fullName evidence="3">DUF4188 domain-containing protein</fullName>
    </recommendedName>
</protein>
<dbReference type="InterPro" id="IPR025444">
    <property type="entry name" value="Monooxy_af470"/>
</dbReference>
<gene>
    <name evidence="1" type="ORF">GCM10012280_47500</name>
</gene>
<organism evidence="1 2">
    <name type="scientific">Wenjunlia tyrosinilytica</name>
    <dbReference type="NCBI Taxonomy" id="1544741"/>
    <lineage>
        <taxon>Bacteria</taxon>
        <taxon>Bacillati</taxon>
        <taxon>Actinomycetota</taxon>
        <taxon>Actinomycetes</taxon>
        <taxon>Kitasatosporales</taxon>
        <taxon>Streptomycetaceae</taxon>
        <taxon>Wenjunlia</taxon>
    </lineage>
</organism>
<dbReference type="RefSeq" id="WP_189133809.1">
    <property type="nucleotide sequence ID" value="NZ_BMMS01000021.1"/>
</dbReference>
<comment type="caution">
    <text evidence="1">The sequence shown here is derived from an EMBL/GenBank/DDBJ whole genome shotgun (WGS) entry which is preliminary data.</text>
</comment>
<reference evidence="1" key="2">
    <citation type="submission" date="2020-09" db="EMBL/GenBank/DDBJ databases">
        <authorList>
            <person name="Sun Q."/>
            <person name="Zhou Y."/>
        </authorList>
    </citation>
    <scope>NUCLEOTIDE SEQUENCE</scope>
    <source>
        <strain evidence="1">CGMCC 4.7201</strain>
    </source>
</reference>
<evidence type="ECO:0000313" key="1">
    <source>
        <dbReference type="EMBL" id="GGO93905.1"/>
    </source>
</evidence>
<dbReference type="Pfam" id="PF13826">
    <property type="entry name" value="Monooxy_af470-like"/>
    <property type="match status" value="1"/>
</dbReference>
<dbReference type="Proteomes" id="UP000641932">
    <property type="component" value="Unassembled WGS sequence"/>
</dbReference>
<accession>A0A917ZUN1</accession>
<evidence type="ECO:0008006" key="3">
    <source>
        <dbReference type="Google" id="ProtNLM"/>
    </source>
</evidence>
<reference evidence="1" key="1">
    <citation type="journal article" date="2014" name="Int. J. Syst. Evol. Microbiol.">
        <title>Complete genome sequence of Corynebacterium casei LMG S-19264T (=DSM 44701T), isolated from a smear-ripened cheese.</title>
        <authorList>
            <consortium name="US DOE Joint Genome Institute (JGI-PGF)"/>
            <person name="Walter F."/>
            <person name="Albersmeier A."/>
            <person name="Kalinowski J."/>
            <person name="Ruckert C."/>
        </authorList>
    </citation>
    <scope>NUCLEOTIDE SEQUENCE</scope>
    <source>
        <strain evidence="1">CGMCC 4.7201</strain>
    </source>
</reference>
<proteinExistence type="predicted"/>
<name>A0A917ZUN1_9ACTN</name>